<dbReference type="PANTHER" id="PTHR17204">
    <property type="entry name" value="PRE-MRNA PROCESSING PROTEIN PRP39-RELATED"/>
    <property type="match status" value="1"/>
</dbReference>
<evidence type="ECO:0000313" key="6">
    <source>
        <dbReference type="EMBL" id="KAJ8425762.1"/>
    </source>
</evidence>
<organism evidence="6 7">
    <name type="scientific">Carnegiea gigantea</name>
    <dbReference type="NCBI Taxonomy" id="171969"/>
    <lineage>
        <taxon>Eukaryota</taxon>
        <taxon>Viridiplantae</taxon>
        <taxon>Streptophyta</taxon>
        <taxon>Embryophyta</taxon>
        <taxon>Tracheophyta</taxon>
        <taxon>Spermatophyta</taxon>
        <taxon>Magnoliopsida</taxon>
        <taxon>eudicotyledons</taxon>
        <taxon>Gunneridae</taxon>
        <taxon>Pentapetalae</taxon>
        <taxon>Caryophyllales</taxon>
        <taxon>Cactineae</taxon>
        <taxon>Cactaceae</taxon>
        <taxon>Cactoideae</taxon>
        <taxon>Echinocereeae</taxon>
        <taxon>Carnegiea</taxon>
    </lineage>
</organism>
<evidence type="ECO:0008006" key="8">
    <source>
        <dbReference type="Google" id="ProtNLM"/>
    </source>
</evidence>
<dbReference type="InterPro" id="IPR011990">
    <property type="entry name" value="TPR-like_helical_dom_sf"/>
</dbReference>
<evidence type="ECO:0000256" key="2">
    <source>
        <dbReference type="ARBA" id="ARBA00022664"/>
    </source>
</evidence>
<comment type="subcellular location">
    <subcellularLocation>
        <location evidence="1">Nucleus</location>
    </subcellularLocation>
</comment>
<evidence type="ECO:0000256" key="5">
    <source>
        <dbReference type="ARBA" id="ARBA00023242"/>
    </source>
</evidence>
<reference evidence="6" key="1">
    <citation type="submission" date="2022-04" db="EMBL/GenBank/DDBJ databases">
        <title>Carnegiea gigantea Genome sequencing and assembly v2.</title>
        <authorList>
            <person name="Copetti D."/>
            <person name="Sanderson M.J."/>
            <person name="Burquez A."/>
            <person name="Wojciechowski M.F."/>
        </authorList>
    </citation>
    <scope>NUCLEOTIDE SEQUENCE</scope>
    <source>
        <strain evidence="6">SGP5-SGP5p</strain>
        <tissue evidence="6">Aerial part</tissue>
    </source>
</reference>
<keyword evidence="2" id="KW-0507">mRNA processing</keyword>
<keyword evidence="3" id="KW-0677">Repeat</keyword>
<evidence type="ECO:0000256" key="3">
    <source>
        <dbReference type="ARBA" id="ARBA00022737"/>
    </source>
</evidence>
<keyword evidence="5" id="KW-0539">Nucleus</keyword>
<dbReference type="OrthoDB" id="10265668at2759"/>
<dbReference type="EMBL" id="JAKOGI010001410">
    <property type="protein sequence ID" value="KAJ8425762.1"/>
    <property type="molecule type" value="Genomic_DNA"/>
</dbReference>
<keyword evidence="7" id="KW-1185">Reference proteome</keyword>
<sequence length="161" mass="18655">MAVETTEEYNKLKLNELIVEGSLDFEDWTKLISYVEQLYHLNSSSELEIAALSLDGHSWDDKFVSYFLQDEVDKITWVYDSFLSEFPLCYGYWKKYAERKARLCSVEKAVEIFERAVESVPYSVGVWVDYCSFSVSSFENPLEICRSGDIYCLIPGAVRCL</sequence>
<dbReference type="InterPro" id="IPR003107">
    <property type="entry name" value="HAT"/>
</dbReference>
<dbReference type="Gene3D" id="1.25.40.10">
    <property type="entry name" value="Tetratricopeptide repeat domain"/>
    <property type="match status" value="1"/>
</dbReference>
<gene>
    <name evidence="6" type="ORF">Cgig2_025359</name>
</gene>
<dbReference type="SMART" id="SM00386">
    <property type="entry name" value="HAT"/>
    <property type="match status" value="2"/>
</dbReference>
<dbReference type="GO" id="GO:0000243">
    <property type="term" value="C:commitment complex"/>
    <property type="evidence" value="ECO:0007669"/>
    <property type="project" value="TreeGrafter"/>
</dbReference>
<keyword evidence="4" id="KW-0508">mRNA splicing</keyword>
<dbReference type="SUPFAM" id="SSF48452">
    <property type="entry name" value="TPR-like"/>
    <property type="match status" value="1"/>
</dbReference>
<accession>A0A9Q1JHP8</accession>
<dbReference type="Proteomes" id="UP001153076">
    <property type="component" value="Unassembled WGS sequence"/>
</dbReference>
<dbReference type="GO" id="GO:0071004">
    <property type="term" value="C:U2-type prespliceosome"/>
    <property type="evidence" value="ECO:0007669"/>
    <property type="project" value="TreeGrafter"/>
</dbReference>
<dbReference type="PANTHER" id="PTHR17204:SF26">
    <property type="entry name" value="PRE-MRNA-PROCESSING FACTOR 39-2"/>
    <property type="match status" value="1"/>
</dbReference>
<dbReference type="GO" id="GO:0030627">
    <property type="term" value="F:pre-mRNA 5'-splice site binding"/>
    <property type="evidence" value="ECO:0007669"/>
    <property type="project" value="TreeGrafter"/>
</dbReference>
<dbReference type="AlphaFoldDB" id="A0A9Q1JHP8"/>
<evidence type="ECO:0000256" key="1">
    <source>
        <dbReference type="ARBA" id="ARBA00004123"/>
    </source>
</evidence>
<evidence type="ECO:0000256" key="4">
    <source>
        <dbReference type="ARBA" id="ARBA00023187"/>
    </source>
</evidence>
<proteinExistence type="predicted"/>
<evidence type="ECO:0000313" key="7">
    <source>
        <dbReference type="Proteomes" id="UP001153076"/>
    </source>
</evidence>
<name>A0A9Q1JHP8_9CARY</name>
<dbReference type="GO" id="GO:0000395">
    <property type="term" value="P:mRNA 5'-splice site recognition"/>
    <property type="evidence" value="ECO:0007669"/>
    <property type="project" value="TreeGrafter"/>
</dbReference>
<dbReference type="GO" id="GO:0005685">
    <property type="term" value="C:U1 snRNP"/>
    <property type="evidence" value="ECO:0007669"/>
    <property type="project" value="TreeGrafter"/>
</dbReference>
<protein>
    <recommendedName>
        <fullName evidence="8">Pre-mRNA-processing factor 39</fullName>
    </recommendedName>
</protein>
<dbReference type="Pfam" id="PF23240">
    <property type="entry name" value="HAT_PRP39_N"/>
    <property type="match status" value="1"/>
</dbReference>
<comment type="caution">
    <text evidence="6">The sequence shown here is derived from an EMBL/GenBank/DDBJ whole genome shotgun (WGS) entry which is preliminary data.</text>
</comment>